<proteinExistence type="predicted"/>
<evidence type="ECO:0000256" key="1">
    <source>
        <dbReference type="SAM" id="MobiDB-lite"/>
    </source>
</evidence>
<feature type="compositionally biased region" description="Basic and acidic residues" evidence="1">
    <location>
        <begin position="125"/>
        <end position="142"/>
    </location>
</feature>
<reference evidence="2" key="1">
    <citation type="submission" date="2019-06" db="EMBL/GenBank/DDBJ databases">
        <authorList>
            <person name="Le Quere A."/>
            <person name="Colella S."/>
        </authorList>
    </citation>
    <scope>NUCLEOTIDE SEQUENCE</scope>
    <source>
        <strain evidence="2">EmedicaeMD41</strain>
    </source>
</reference>
<sequence length="180" mass="20050">MAAAIPRLRHLHWKASKKRRSAGRHEAFALCALTGQLADAADGFCLFARTLLGRLFVEVTHLHFAENAFTLHLFLKSAERLVDIVIADKYLHVNPVPLLRVVSLTIRFREAINLRSLGENPTIKRADNRSRAESPARRDFGRGKSAGAVCGRVASMSQLRASPPDRVAKETLRGLRICDF</sequence>
<dbReference type="Proteomes" id="UP000507954">
    <property type="component" value="Unassembled WGS sequence"/>
</dbReference>
<evidence type="ECO:0000313" key="2">
    <source>
        <dbReference type="EMBL" id="VTZ61981.1"/>
    </source>
</evidence>
<gene>
    <name evidence="2" type="ORF">EMEDMD4_320007</name>
</gene>
<accession>A0A508WWN7</accession>
<name>A0A508WWN7_9HYPH</name>
<feature type="region of interest" description="Disordered" evidence="1">
    <location>
        <begin position="125"/>
        <end position="144"/>
    </location>
</feature>
<organism evidence="2">
    <name type="scientific">Sinorhizobium medicae</name>
    <dbReference type="NCBI Taxonomy" id="110321"/>
    <lineage>
        <taxon>Bacteria</taxon>
        <taxon>Pseudomonadati</taxon>
        <taxon>Pseudomonadota</taxon>
        <taxon>Alphaproteobacteria</taxon>
        <taxon>Hyphomicrobiales</taxon>
        <taxon>Rhizobiaceae</taxon>
        <taxon>Sinorhizobium/Ensifer group</taxon>
        <taxon>Sinorhizobium</taxon>
    </lineage>
</organism>
<dbReference type="AlphaFoldDB" id="A0A508WWN7"/>
<protein>
    <submittedName>
        <fullName evidence="2">Uncharacterized protein</fullName>
    </submittedName>
</protein>
<dbReference type="EMBL" id="CABFNB010000098">
    <property type="protein sequence ID" value="VTZ61981.1"/>
    <property type="molecule type" value="Genomic_DNA"/>
</dbReference>